<dbReference type="Proteomes" id="UP001057134">
    <property type="component" value="Chromosome"/>
</dbReference>
<organism evidence="2 3">
    <name type="scientific">Paenibacillus konkukensis</name>
    <dbReference type="NCBI Taxonomy" id="2020716"/>
    <lineage>
        <taxon>Bacteria</taxon>
        <taxon>Bacillati</taxon>
        <taxon>Bacillota</taxon>
        <taxon>Bacilli</taxon>
        <taxon>Bacillales</taxon>
        <taxon>Paenibacillaceae</taxon>
        <taxon>Paenibacillus</taxon>
    </lineage>
</organism>
<protein>
    <submittedName>
        <fullName evidence="2">Uncharacterized protein</fullName>
    </submittedName>
</protein>
<evidence type="ECO:0000313" key="3">
    <source>
        <dbReference type="Proteomes" id="UP001057134"/>
    </source>
</evidence>
<keyword evidence="3" id="KW-1185">Reference proteome</keyword>
<evidence type="ECO:0000313" key="2">
    <source>
        <dbReference type="EMBL" id="UQZ82221.1"/>
    </source>
</evidence>
<sequence length="38" mass="4196">MIGETGSRDLLDMLELQNGSDPSSTQTKINTKKFVQVL</sequence>
<proteinExistence type="predicted"/>
<reference evidence="2" key="1">
    <citation type="submission" date="2018-02" db="EMBL/GenBank/DDBJ databases">
        <authorList>
            <person name="Kim S.-K."/>
            <person name="Jung H.-I."/>
            <person name="Lee S.-W."/>
        </authorList>
    </citation>
    <scope>NUCLEOTIDE SEQUENCE</scope>
    <source>
        <strain evidence="2">SK3146</strain>
    </source>
</reference>
<reference evidence="2" key="2">
    <citation type="journal article" date="2021" name="J Anim Sci Technol">
        <title>Complete genome sequence of Paenibacillus konkukensis sp. nov. SK3146 as a potential probiotic strain.</title>
        <authorList>
            <person name="Jung H.I."/>
            <person name="Park S."/>
            <person name="Niu K.M."/>
            <person name="Lee S.W."/>
            <person name="Kothari D."/>
            <person name="Yi K.J."/>
            <person name="Kim S.K."/>
        </authorList>
    </citation>
    <scope>NUCLEOTIDE SEQUENCE</scope>
    <source>
        <strain evidence="2">SK3146</strain>
    </source>
</reference>
<feature type="compositionally biased region" description="Polar residues" evidence="1">
    <location>
        <begin position="17"/>
        <end position="29"/>
    </location>
</feature>
<evidence type="ECO:0000256" key="1">
    <source>
        <dbReference type="SAM" id="MobiDB-lite"/>
    </source>
</evidence>
<accession>A0ABY4RIH0</accession>
<gene>
    <name evidence="2" type="ORF">SK3146_01378</name>
</gene>
<feature type="region of interest" description="Disordered" evidence="1">
    <location>
        <begin position="16"/>
        <end position="38"/>
    </location>
</feature>
<name>A0ABY4RIH0_9BACL</name>
<dbReference type="EMBL" id="CP027059">
    <property type="protein sequence ID" value="UQZ82221.1"/>
    <property type="molecule type" value="Genomic_DNA"/>
</dbReference>